<organism evidence="4 5">
    <name type="scientific">Populus tomentosa</name>
    <name type="common">Chinese white poplar</name>
    <dbReference type="NCBI Taxonomy" id="118781"/>
    <lineage>
        <taxon>Eukaryota</taxon>
        <taxon>Viridiplantae</taxon>
        <taxon>Streptophyta</taxon>
        <taxon>Embryophyta</taxon>
        <taxon>Tracheophyta</taxon>
        <taxon>Spermatophyta</taxon>
        <taxon>Magnoliopsida</taxon>
        <taxon>eudicotyledons</taxon>
        <taxon>Gunneridae</taxon>
        <taxon>Pentapetalae</taxon>
        <taxon>rosids</taxon>
        <taxon>fabids</taxon>
        <taxon>Malpighiales</taxon>
        <taxon>Salicaceae</taxon>
        <taxon>Saliceae</taxon>
        <taxon>Populus</taxon>
    </lineage>
</organism>
<keyword evidence="5" id="KW-1185">Reference proteome</keyword>
<gene>
    <name evidence="4" type="ORF">POTOM_043016</name>
</gene>
<dbReference type="AlphaFoldDB" id="A0A8X7YR25"/>
<feature type="domain" description="Cytochrome b/b6 N-terminal region profile" evidence="3">
    <location>
        <begin position="5"/>
        <end position="48"/>
    </location>
</feature>
<dbReference type="Pfam" id="PF00033">
    <property type="entry name" value="Cytochrome_B"/>
    <property type="match status" value="1"/>
</dbReference>
<feature type="chain" id="PRO_5036500176" description="Cytochrome b/b6 N-terminal region profile domain-containing protein" evidence="2">
    <location>
        <begin position="19"/>
        <end position="338"/>
    </location>
</feature>
<feature type="region of interest" description="Disordered" evidence="1">
    <location>
        <begin position="282"/>
        <end position="301"/>
    </location>
</feature>
<comment type="caution">
    <text evidence="4">The sequence shown here is derived from an EMBL/GenBank/DDBJ whole genome shotgun (WGS) entry which is preliminary data.</text>
</comment>
<keyword evidence="2" id="KW-0732">Signal</keyword>
<evidence type="ECO:0000313" key="5">
    <source>
        <dbReference type="Proteomes" id="UP000886885"/>
    </source>
</evidence>
<dbReference type="Proteomes" id="UP000886885">
    <property type="component" value="Chromosome 12D"/>
</dbReference>
<protein>
    <recommendedName>
        <fullName evidence="3">Cytochrome b/b6 N-terminal region profile domain-containing protein</fullName>
    </recommendedName>
</protein>
<dbReference type="GO" id="GO:0009055">
    <property type="term" value="F:electron transfer activity"/>
    <property type="evidence" value="ECO:0007669"/>
    <property type="project" value="InterPro"/>
</dbReference>
<dbReference type="OrthoDB" id="1663482at2759"/>
<dbReference type="InterPro" id="IPR005797">
    <property type="entry name" value="Cyt_b/b6_N"/>
</dbReference>
<feature type="signal peptide" evidence="2">
    <location>
        <begin position="1"/>
        <end position="18"/>
    </location>
</feature>
<proteinExistence type="predicted"/>
<evidence type="ECO:0000256" key="1">
    <source>
        <dbReference type="SAM" id="MobiDB-lite"/>
    </source>
</evidence>
<sequence length="338" mass="37190">MMVLMVLAVLTASFGVTGYSLPWGQIGYWAVKIVTGVPEAIPVSDLSILGLKESSGSPTCMCRLGAHQKQELLPCQLAQDLKDSIFSTNYVRELVFHATYGFQAWSFCLGHVCYVSSVLGPSPRSKAKIEHRSCHTSPVKEGYAADSVNHISLSLTLERKSGHVTDPTMFGSRKACLHPEMGGLAEMRNGKVSMPMLWNKLSSYGMGRYTATAADDTAWKARVFLLECPLELDLRRESEGRFHFNSKGFSLASDIDQCLDWGGVGPRENVCRCDHESKSKHSAVDRQTLPKHRPQMKDGEAPVPRVGVFPIMSLLRSELVDSLSLIGRPALSNLRISC</sequence>
<dbReference type="EMBL" id="JAAWWB010000024">
    <property type="protein sequence ID" value="KAG6752973.1"/>
    <property type="molecule type" value="Genomic_DNA"/>
</dbReference>
<evidence type="ECO:0000256" key="2">
    <source>
        <dbReference type="SAM" id="SignalP"/>
    </source>
</evidence>
<reference evidence="4" key="1">
    <citation type="journal article" date="2020" name="bioRxiv">
        <title>Hybrid origin of Populus tomentosa Carr. identified through genome sequencing and phylogenomic analysis.</title>
        <authorList>
            <person name="An X."/>
            <person name="Gao K."/>
            <person name="Chen Z."/>
            <person name="Li J."/>
            <person name="Yang X."/>
            <person name="Yang X."/>
            <person name="Zhou J."/>
            <person name="Guo T."/>
            <person name="Zhao T."/>
            <person name="Huang S."/>
            <person name="Miao D."/>
            <person name="Khan W.U."/>
            <person name="Rao P."/>
            <person name="Ye M."/>
            <person name="Lei B."/>
            <person name="Liao W."/>
            <person name="Wang J."/>
            <person name="Ji L."/>
            <person name="Li Y."/>
            <person name="Guo B."/>
            <person name="Mustafa N.S."/>
            <person name="Li S."/>
            <person name="Yun Q."/>
            <person name="Keller S.R."/>
            <person name="Mao J."/>
            <person name="Zhang R."/>
            <person name="Strauss S.H."/>
        </authorList>
    </citation>
    <scope>NUCLEOTIDE SEQUENCE</scope>
    <source>
        <strain evidence="4">GM15</strain>
        <tissue evidence="4">Leaf</tissue>
    </source>
</reference>
<accession>A0A8X7YR25</accession>
<name>A0A8X7YR25_POPTO</name>
<evidence type="ECO:0000313" key="4">
    <source>
        <dbReference type="EMBL" id="KAG6752973.1"/>
    </source>
</evidence>
<dbReference type="PANTHER" id="PTHR19271">
    <property type="entry name" value="CYTOCHROME B"/>
    <property type="match status" value="1"/>
</dbReference>
<dbReference type="GO" id="GO:0016020">
    <property type="term" value="C:membrane"/>
    <property type="evidence" value="ECO:0007669"/>
    <property type="project" value="InterPro"/>
</dbReference>
<evidence type="ECO:0000259" key="3">
    <source>
        <dbReference type="Pfam" id="PF00033"/>
    </source>
</evidence>
<dbReference type="GO" id="GO:0016491">
    <property type="term" value="F:oxidoreductase activity"/>
    <property type="evidence" value="ECO:0007669"/>
    <property type="project" value="InterPro"/>
</dbReference>
<dbReference type="PANTHER" id="PTHR19271:SF16">
    <property type="entry name" value="CYTOCHROME B"/>
    <property type="match status" value="1"/>
</dbReference>